<dbReference type="Gene3D" id="3.30.530.20">
    <property type="match status" value="1"/>
</dbReference>
<dbReference type="SUPFAM" id="SSF55961">
    <property type="entry name" value="Bet v1-like"/>
    <property type="match status" value="1"/>
</dbReference>
<dbReference type="InterPro" id="IPR023393">
    <property type="entry name" value="START-like_dom_sf"/>
</dbReference>
<dbReference type="RefSeq" id="WP_301723174.1">
    <property type="nucleotide sequence ID" value="NZ_JAUJWV010000001.1"/>
</dbReference>
<gene>
    <name evidence="3" type="ORF">QWY14_07275</name>
</gene>
<evidence type="ECO:0000256" key="1">
    <source>
        <dbReference type="ARBA" id="ARBA00006817"/>
    </source>
</evidence>
<evidence type="ECO:0000259" key="2">
    <source>
        <dbReference type="Pfam" id="PF08327"/>
    </source>
</evidence>
<protein>
    <submittedName>
        <fullName evidence="3">SRPBCC family protein</fullName>
    </submittedName>
</protein>
<evidence type="ECO:0000313" key="4">
    <source>
        <dbReference type="Proteomes" id="UP001172055"/>
    </source>
</evidence>
<organism evidence="3 4">
    <name type="scientific">Planococcus shixiaomingii</name>
    <dbReference type="NCBI Taxonomy" id="3058393"/>
    <lineage>
        <taxon>Bacteria</taxon>
        <taxon>Bacillati</taxon>
        <taxon>Bacillota</taxon>
        <taxon>Bacilli</taxon>
        <taxon>Bacillales</taxon>
        <taxon>Caryophanaceae</taxon>
        <taxon>Planococcus</taxon>
    </lineage>
</organism>
<proteinExistence type="inferred from homology"/>
<accession>A0ABT8N121</accession>
<feature type="domain" description="Activator of Hsp90 ATPase homologue 1/2-like C-terminal" evidence="2">
    <location>
        <begin position="22"/>
        <end position="132"/>
    </location>
</feature>
<comment type="similarity">
    <text evidence="1">Belongs to the AHA1 family.</text>
</comment>
<dbReference type="Proteomes" id="UP001172055">
    <property type="component" value="Unassembled WGS sequence"/>
</dbReference>
<dbReference type="Pfam" id="PF08327">
    <property type="entry name" value="AHSA1"/>
    <property type="match status" value="1"/>
</dbReference>
<dbReference type="CDD" id="cd08899">
    <property type="entry name" value="SRPBCC_CalC_Aha1-like_6"/>
    <property type="match status" value="1"/>
</dbReference>
<comment type="caution">
    <text evidence="3">The sequence shown here is derived from an EMBL/GenBank/DDBJ whole genome shotgun (WGS) entry which is preliminary data.</text>
</comment>
<dbReference type="InterPro" id="IPR013538">
    <property type="entry name" value="ASHA1/2-like_C"/>
</dbReference>
<sequence>MRAEIIQVEHGYTATFERQFEASLEQVWAMLTDNEQLQLWFSELRVEKLEKGGFLSFNMGDGTFDNMTITDYQEGKILAFEWAEDEVRFEIEQEGSGTKLKLIEFISRFTPHTARDLAGWHVCLDVIEALLEGKSIEREKEWELEYPEYQRLVESMGVTFD</sequence>
<evidence type="ECO:0000313" key="3">
    <source>
        <dbReference type="EMBL" id="MDN7241588.1"/>
    </source>
</evidence>
<keyword evidence="4" id="KW-1185">Reference proteome</keyword>
<name>A0ABT8N121_9BACL</name>
<reference evidence="3 4" key="1">
    <citation type="submission" date="2023-06" db="EMBL/GenBank/DDBJ databases">
        <title>Novel species in genus Planococcus.</title>
        <authorList>
            <person name="Ning S."/>
        </authorList>
    </citation>
    <scope>NUCLEOTIDE SEQUENCE [LARGE SCALE GENOMIC DNA]</scope>
    <source>
        <strain evidence="3 4">N028</strain>
    </source>
</reference>
<dbReference type="EMBL" id="JAUJWV010000001">
    <property type="protein sequence ID" value="MDN7241588.1"/>
    <property type="molecule type" value="Genomic_DNA"/>
</dbReference>